<evidence type="ECO:0000256" key="1">
    <source>
        <dbReference type="SAM" id="MobiDB-lite"/>
    </source>
</evidence>
<comment type="caution">
    <text evidence="2">The sequence shown here is derived from an EMBL/GenBank/DDBJ whole genome shotgun (WGS) entry which is preliminary data.</text>
</comment>
<feature type="compositionally biased region" description="Basic and acidic residues" evidence="1">
    <location>
        <begin position="10"/>
        <end position="24"/>
    </location>
</feature>
<accession>A0A392R6C0</accession>
<evidence type="ECO:0000313" key="3">
    <source>
        <dbReference type="Proteomes" id="UP000265520"/>
    </source>
</evidence>
<feature type="compositionally biased region" description="Basic and acidic residues" evidence="1">
    <location>
        <begin position="43"/>
        <end position="53"/>
    </location>
</feature>
<feature type="region of interest" description="Disordered" evidence="1">
    <location>
        <begin position="1"/>
        <end position="98"/>
    </location>
</feature>
<dbReference type="AlphaFoldDB" id="A0A392R6C0"/>
<dbReference type="EMBL" id="LXQA010186847">
    <property type="protein sequence ID" value="MCI31406.1"/>
    <property type="molecule type" value="Genomic_DNA"/>
</dbReference>
<organism evidence="2 3">
    <name type="scientific">Trifolium medium</name>
    <dbReference type="NCBI Taxonomy" id="97028"/>
    <lineage>
        <taxon>Eukaryota</taxon>
        <taxon>Viridiplantae</taxon>
        <taxon>Streptophyta</taxon>
        <taxon>Embryophyta</taxon>
        <taxon>Tracheophyta</taxon>
        <taxon>Spermatophyta</taxon>
        <taxon>Magnoliopsida</taxon>
        <taxon>eudicotyledons</taxon>
        <taxon>Gunneridae</taxon>
        <taxon>Pentapetalae</taxon>
        <taxon>rosids</taxon>
        <taxon>fabids</taxon>
        <taxon>Fabales</taxon>
        <taxon>Fabaceae</taxon>
        <taxon>Papilionoideae</taxon>
        <taxon>50 kb inversion clade</taxon>
        <taxon>NPAAA clade</taxon>
        <taxon>Hologalegina</taxon>
        <taxon>IRL clade</taxon>
        <taxon>Trifolieae</taxon>
        <taxon>Trifolium</taxon>
    </lineage>
</organism>
<evidence type="ECO:0000313" key="2">
    <source>
        <dbReference type="EMBL" id="MCI31406.1"/>
    </source>
</evidence>
<reference evidence="2 3" key="1">
    <citation type="journal article" date="2018" name="Front. Plant Sci.">
        <title>Red Clover (Trifolium pratense) and Zigzag Clover (T. medium) - A Picture of Genomic Similarities and Differences.</title>
        <authorList>
            <person name="Dluhosova J."/>
            <person name="Istvanek J."/>
            <person name="Nedelnik J."/>
            <person name="Repkova J."/>
        </authorList>
    </citation>
    <scope>NUCLEOTIDE SEQUENCE [LARGE SCALE GENOMIC DNA]</scope>
    <source>
        <strain evidence="3">cv. 10/8</strain>
        <tissue evidence="2">Leaf</tissue>
    </source>
</reference>
<keyword evidence="3" id="KW-1185">Reference proteome</keyword>
<feature type="compositionally biased region" description="Polar residues" evidence="1">
    <location>
        <begin position="68"/>
        <end position="82"/>
    </location>
</feature>
<feature type="compositionally biased region" description="Acidic residues" evidence="1">
    <location>
        <begin position="54"/>
        <end position="67"/>
    </location>
</feature>
<name>A0A392R6C0_9FABA</name>
<proteinExistence type="predicted"/>
<protein>
    <submittedName>
        <fullName evidence="2">Uncharacterized protein</fullName>
    </submittedName>
</protein>
<sequence>MKKASSSEKPSADNKTDNTEKNDQSDEDVVTSRSQENIIADKLPVEEEHRDSEQETQEEDNQEDEENISISKNGGASTTPQEIVNIDEGSDSVEEIHPEIQYVADRVRSKR</sequence>
<feature type="non-terminal residue" evidence="2">
    <location>
        <position position="111"/>
    </location>
</feature>
<dbReference type="Proteomes" id="UP000265520">
    <property type="component" value="Unassembled WGS sequence"/>
</dbReference>